<dbReference type="Proteomes" id="UP000810292">
    <property type="component" value="Unassembled WGS sequence"/>
</dbReference>
<dbReference type="InterPro" id="IPR045070">
    <property type="entry name" value="MATE_MepA-like"/>
</dbReference>
<proteinExistence type="inferred from homology"/>
<evidence type="ECO:0000256" key="10">
    <source>
        <dbReference type="SAM" id="Phobius"/>
    </source>
</evidence>
<evidence type="ECO:0000313" key="12">
    <source>
        <dbReference type="Proteomes" id="UP000810292"/>
    </source>
</evidence>
<dbReference type="PANTHER" id="PTHR43823:SF3">
    <property type="entry name" value="MULTIDRUG EXPORT PROTEIN MEPA"/>
    <property type="match status" value="1"/>
</dbReference>
<dbReference type="InterPro" id="IPR002528">
    <property type="entry name" value="MATE_fam"/>
</dbReference>
<gene>
    <name evidence="11" type="ORF">IAA72_03330</name>
</gene>
<feature type="transmembrane region" description="Helical" evidence="10">
    <location>
        <begin position="326"/>
        <end position="351"/>
    </location>
</feature>
<feature type="transmembrane region" description="Helical" evidence="10">
    <location>
        <begin position="96"/>
        <end position="119"/>
    </location>
</feature>
<dbReference type="GO" id="GO:0015297">
    <property type="term" value="F:antiporter activity"/>
    <property type="evidence" value="ECO:0007669"/>
    <property type="project" value="InterPro"/>
</dbReference>
<protein>
    <recommendedName>
        <fullName evidence="3">Multidrug export protein MepA</fullName>
    </recommendedName>
</protein>
<evidence type="ECO:0000313" key="11">
    <source>
        <dbReference type="EMBL" id="MBO8468801.1"/>
    </source>
</evidence>
<keyword evidence="7 10" id="KW-1133">Transmembrane helix</keyword>
<evidence type="ECO:0000256" key="8">
    <source>
        <dbReference type="ARBA" id="ARBA00023136"/>
    </source>
</evidence>
<keyword evidence="9" id="KW-0046">Antibiotic resistance</keyword>
<evidence type="ECO:0000256" key="9">
    <source>
        <dbReference type="ARBA" id="ARBA00023251"/>
    </source>
</evidence>
<accession>A0A9D9IAR6</accession>
<dbReference type="GO" id="GO:0005886">
    <property type="term" value="C:plasma membrane"/>
    <property type="evidence" value="ECO:0007669"/>
    <property type="project" value="UniProtKB-SubCell"/>
</dbReference>
<evidence type="ECO:0000256" key="2">
    <source>
        <dbReference type="ARBA" id="ARBA00008417"/>
    </source>
</evidence>
<dbReference type="CDD" id="cd13143">
    <property type="entry name" value="MATE_MepA_like"/>
    <property type="match status" value="1"/>
</dbReference>
<feature type="transmembrane region" description="Helical" evidence="10">
    <location>
        <begin position="284"/>
        <end position="305"/>
    </location>
</feature>
<dbReference type="GO" id="GO:0042910">
    <property type="term" value="F:xenobiotic transmembrane transporter activity"/>
    <property type="evidence" value="ECO:0007669"/>
    <property type="project" value="InterPro"/>
</dbReference>
<feature type="transmembrane region" description="Helical" evidence="10">
    <location>
        <begin position="171"/>
        <end position="191"/>
    </location>
</feature>
<comment type="caution">
    <text evidence="11">The sequence shown here is derived from an EMBL/GenBank/DDBJ whole genome shotgun (WGS) entry which is preliminary data.</text>
</comment>
<feature type="transmembrane region" description="Helical" evidence="10">
    <location>
        <begin position="239"/>
        <end position="264"/>
    </location>
</feature>
<dbReference type="InterPro" id="IPR048279">
    <property type="entry name" value="MdtK-like"/>
</dbReference>
<evidence type="ECO:0000256" key="6">
    <source>
        <dbReference type="ARBA" id="ARBA00022692"/>
    </source>
</evidence>
<keyword evidence="5" id="KW-1003">Cell membrane</keyword>
<sequence length="457" mass="49573">MSARKHDLGKDGIWSLVLSLALPTALAQAVNVLYAIVDRMYIGHIAGYGDIALAGIGVAAPITTFISSFATLIGMGGAPIMAMKEGHGEHKTAERIVTTGFYLLLIATAVLTPLFFIFRNPILMAFGASSITLPYASEYLGWYLLGTPFALLATGLNNFVINQGQSTKGMISVLVGAAMNIILDPIFIFVFNMGVKGAAIATVISQLGSMLIAIMALCGKNTAIRLRFHGFMPSMIKRIIKLGLSSFIIISTDSLLLIVLNAMLQKYGGPDYGDILITCSTIVQSYHILVTYPMGGMTAGCQGLVSYNYGAGNSDRVRKSFKYLQIVVTTYTVIMFTFTIFGSGLFARLFSSDEMIISLSAKYMFIFESMIIPLSFQYINVDLMTALGQVHISLPLSLTRKFSFMIASIVLPMLFGAESAFFSEPISDILSCTIGTIIVYRSLTPILEKREKEGLSF</sequence>
<evidence type="ECO:0000256" key="1">
    <source>
        <dbReference type="ARBA" id="ARBA00004651"/>
    </source>
</evidence>
<feature type="transmembrane region" description="Helical" evidence="10">
    <location>
        <begin position="51"/>
        <end position="75"/>
    </location>
</feature>
<dbReference type="NCBIfam" id="TIGR00797">
    <property type="entry name" value="matE"/>
    <property type="match status" value="1"/>
</dbReference>
<evidence type="ECO:0000256" key="5">
    <source>
        <dbReference type="ARBA" id="ARBA00022475"/>
    </source>
</evidence>
<evidence type="ECO:0000256" key="4">
    <source>
        <dbReference type="ARBA" id="ARBA00022448"/>
    </source>
</evidence>
<feature type="transmembrane region" description="Helical" evidence="10">
    <location>
        <begin position="197"/>
        <end position="218"/>
    </location>
</feature>
<dbReference type="AlphaFoldDB" id="A0A9D9IAR6"/>
<dbReference type="EMBL" id="JADIMF010000053">
    <property type="protein sequence ID" value="MBO8468801.1"/>
    <property type="molecule type" value="Genomic_DNA"/>
</dbReference>
<evidence type="ECO:0000256" key="3">
    <source>
        <dbReference type="ARBA" id="ARBA00022106"/>
    </source>
</evidence>
<feature type="transmembrane region" description="Helical" evidence="10">
    <location>
        <begin position="139"/>
        <end position="159"/>
    </location>
</feature>
<dbReference type="PIRSF" id="PIRSF006603">
    <property type="entry name" value="DinF"/>
    <property type="match status" value="1"/>
</dbReference>
<keyword evidence="6 10" id="KW-0812">Transmembrane</keyword>
<organism evidence="11 12">
    <name type="scientific">Candidatus Ornithospirochaeta stercoravium</name>
    <dbReference type="NCBI Taxonomy" id="2840897"/>
    <lineage>
        <taxon>Bacteria</taxon>
        <taxon>Pseudomonadati</taxon>
        <taxon>Spirochaetota</taxon>
        <taxon>Spirochaetia</taxon>
        <taxon>Spirochaetales</taxon>
        <taxon>Spirochaetaceae</taxon>
        <taxon>Spirochaetaceae incertae sedis</taxon>
        <taxon>Candidatus Ornithospirochaeta</taxon>
    </lineage>
</organism>
<comment type="subcellular location">
    <subcellularLocation>
        <location evidence="1">Cell membrane</location>
        <topology evidence="1">Multi-pass membrane protein</topology>
    </subcellularLocation>
</comment>
<comment type="similarity">
    <text evidence="2">Belongs to the multi antimicrobial extrusion (MATE) (TC 2.A.66.1) family. MepA subfamily.</text>
</comment>
<dbReference type="PANTHER" id="PTHR43823">
    <property type="entry name" value="SPORULATION PROTEIN YKVU"/>
    <property type="match status" value="1"/>
</dbReference>
<keyword evidence="4" id="KW-0813">Transport</keyword>
<dbReference type="InterPro" id="IPR051327">
    <property type="entry name" value="MATE_MepA_subfamily"/>
</dbReference>
<keyword evidence="8 10" id="KW-0472">Membrane</keyword>
<evidence type="ECO:0000256" key="7">
    <source>
        <dbReference type="ARBA" id="ARBA00022989"/>
    </source>
</evidence>
<name>A0A9D9IAR6_9SPIO</name>
<reference evidence="11" key="1">
    <citation type="submission" date="2020-10" db="EMBL/GenBank/DDBJ databases">
        <authorList>
            <person name="Gilroy R."/>
        </authorList>
    </citation>
    <scope>NUCLEOTIDE SEQUENCE</scope>
    <source>
        <strain evidence="11">14700</strain>
    </source>
</reference>
<reference evidence="11" key="2">
    <citation type="journal article" date="2021" name="PeerJ">
        <title>Extensive microbial diversity within the chicken gut microbiome revealed by metagenomics and culture.</title>
        <authorList>
            <person name="Gilroy R."/>
            <person name="Ravi A."/>
            <person name="Getino M."/>
            <person name="Pursley I."/>
            <person name="Horton D.L."/>
            <person name="Alikhan N.F."/>
            <person name="Baker D."/>
            <person name="Gharbi K."/>
            <person name="Hall N."/>
            <person name="Watson M."/>
            <person name="Adriaenssens E.M."/>
            <person name="Foster-Nyarko E."/>
            <person name="Jarju S."/>
            <person name="Secka A."/>
            <person name="Antonio M."/>
            <person name="Oren A."/>
            <person name="Chaudhuri R.R."/>
            <person name="La Ragione R."/>
            <person name="Hildebrand F."/>
            <person name="Pallen M.J."/>
        </authorList>
    </citation>
    <scope>NUCLEOTIDE SEQUENCE</scope>
    <source>
        <strain evidence="11">14700</strain>
    </source>
</reference>
<dbReference type="Pfam" id="PF01554">
    <property type="entry name" value="MatE"/>
    <property type="match status" value="2"/>
</dbReference>
<dbReference type="GO" id="GO:0046677">
    <property type="term" value="P:response to antibiotic"/>
    <property type="evidence" value="ECO:0007669"/>
    <property type="project" value="UniProtKB-KW"/>
</dbReference>